<dbReference type="AlphaFoldDB" id="A0A5C5W959"/>
<evidence type="ECO:0000256" key="1">
    <source>
        <dbReference type="SAM" id="MobiDB-lite"/>
    </source>
</evidence>
<dbReference type="EMBL" id="SJPH01000003">
    <property type="protein sequence ID" value="TWT46813.1"/>
    <property type="molecule type" value="Genomic_DNA"/>
</dbReference>
<evidence type="ECO:0000313" key="2">
    <source>
        <dbReference type="EMBL" id="TWT46813.1"/>
    </source>
</evidence>
<sequence>MTNRKKIPKPLSPPGDAPLAEPPLHPLRDSLLSFPFLTFA</sequence>
<gene>
    <name evidence="2" type="ORF">Pla111_19150</name>
</gene>
<feature type="compositionally biased region" description="Pro residues" evidence="1">
    <location>
        <begin position="10"/>
        <end position="24"/>
    </location>
</feature>
<organism evidence="2 3">
    <name type="scientific">Botrimarina hoheduenensis</name>
    <dbReference type="NCBI Taxonomy" id="2528000"/>
    <lineage>
        <taxon>Bacteria</taxon>
        <taxon>Pseudomonadati</taxon>
        <taxon>Planctomycetota</taxon>
        <taxon>Planctomycetia</taxon>
        <taxon>Pirellulales</taxon>
        <taxon>Lacipirellulaceae</taxon>
        <taxon>Botrimarina</taxon>
    </lineage>
</organism>
<proteinExistence type="predicted"/>
<name>A0A5C5W959_9BACT</name>
<evidence type="ECO:0000313" key="3">
    <source>
        <dbReference type="Proteomes" id="UP000318995"/>
    </source>
</evidence>
<keyword evidence="3" id="KW-1185">Reference proteome</keyword>
<dbReference type="Proteomes" id="UP000318995">
    <property type="component" value="Unassembled WGS sequence"/>
</dbReference>
<feature type="region of interest" description="Disordered" evidence="1">
    <location>
        <begin position="1"/>
        <end position="24"/>
    </location>
</feature>
<comment type="caution">
    <text evidence="2">The sequence shown here is derived from an EMBL/GenBank/DDBJ whole genome shotgun (WGS) entry which is preliminary data.</text>
</comment>
<accession>A0A5C5W959</accession>
<protein>
    <submittedName>
        <fullName evidence="2">Uncharacterized protein</fullName>
    </submittedName>
</protein>
<reference evidence="2 3" key="1">
    <citation type="submission" date="2019-02" db="EMBL/GenBank/DDBJ databases">
        <title>Deep-cultivation of Planctomycetes and their phenomic and genomic characterization uncovers novel biology.</title>
        <authorList>
            <person name="Wiegand S."/>
            <person name="Jogler M."/>
            <person name="Boedeker C."/>
            <person name="Pinto D."/>
            <person name="Vollmers J."/>
            <person name="Rivas-Marin E."/>
            <person name="Kohn T."/>
            <person name="Peeters S.H."/>
            <person name="Heuer A."/>
            <person name="Rast P."/>
            <person name="Oberbeckmann S."/>
            <person name="Bunk B."/>
            <person name="Jeske O."/>
            <person name="Meyerdierks A."/>
            <person name="Storesund J.E."/>
            <person name="Kallscheuer N."/>
            <person name="Luecker S."/>
            <person name="Lage O.M."/>
            <person name="Pohl T."/>
            <person name="Merkel B.J."/>
            <person name="Hornburger P."/>
            <person name="Mueller R.-W."/>
            <person name="Bruemmer F."/>
            <person name="Labrenz M."/>
            <person name="Spormann A.M."/>
            <person name="Op Den Camp H."/>
            <person name="Overmann J."/>
            <person name="Amann R."/>
            <person name="Jetten M.S.M."/>
            <person name="Mascher T."/>
            <person name="Medema M.H."/>
            <person name="Devos D.P."/>
            <person name="Kaster A.-K."/>
            <person name="Ovreas L."/>
            <person name="Rohde M."/>
            <person name="Galperin M.Y."/>
            <person name="Jogler C."/>
        </authorList>
    </citation>
    <scope>NUCLEOTIDE SEQUENCE [LARGE SCALE GENOMIC DNA]</scope>
    <source>
        <strain evidence="2 3">Pla111</strain>
    </source>
</reference>